<evidence type="ECO:0000313" key="3">
    <source>
        <dbReference type="Proteomes" id="UP001066276"/>
    </source>
</evidence>
<dbReference type="AlphaFoldDB" id="A0AAV7NDQ8"/>
<name>A0AAV7NDQ8_PLEWA</name>
<gene>
    <name evidence="2" type="ORF">NDU88_001080</name>
</gene>
<sequence length="75" mass="8482">MDRTPVLSVTQSILIQTSTGSVTCVCRPNTEDTCEACRAFRSKKTLRDQRPRRLQMASKPKQDLNVEEEERNGLG</sequence>
<proteinExistence type="predicted"/>
<organism evidence="2 3">
    <name type="scientific">Pleurodeles waltl</name>
    <name type="common">Iberian ribbed newt</name>
    <dbReference type="NCBI Taxonomy" id="8319"/>
    <lineage>
        <taxon>Eukaryota</taxon>
        <taxon>Metazoa</taxon>
        <taxon>Chordata</taxon>
        <taxon>Craniata</taxon>
        <taxon>Vertebrata</taxon>
        <taxon>Euteleostomi</taxon>
        <taxon>Amphibia</taxon>
        <taxon>Batrachia</taxon>
        <taxon>Caudata</taxon>
        <taxon>Salamandroidea</taxon>
        <taxon>Salamandridae</taxon>
        <taxon>Pleurodelinae</taxon>
        <taxon>Pleurodeles</taxon>
    </lineage>
</organism>
<dbReference type="Proteomes" id="UP001066276">
    <property type="component" value="Chromosome 8"/>
</dbReference>
<evidence type="ECO:0000313" key="2">
    <source>
        <dbReference type="EMBL" id="KAJ1112819.1"/>
    </source>
</evidence>
<accession>A0AAV7NDQ8</accession>
<reference evidence="2" key="1">
    <citation type="journal article" date="2022" name="bioRxiv">
        <title>Sequencing and chromosome-scale assembly of the giantPleurodeles waltlgenome.</title>
        <authorList>
            <person name="Brown T."/>
            <person name="Elewa A."/>
            <person name="Iarovenko S."/>
            <person name="Subramanian E."/>
            <person name="Araus A.J."/>
            <person name="Petzold A."/>
            <person name="Susuki M."/>
            <person name="Suzuki K.-i.T."/>
            <person name="Hayashi T."/>
            <person name="Toyoda A."/>
            <person name="Oliveira C."/>
            <person name="Osipova E."/>
            <person name="Leigh N.D."/>
            <person name="Simon A."/>
            <person name="Yun M.H."/>
        </authorList>
    </citation>
    <scope>NUCLEOTIDE SEQUENCE</scope>
    <source>
        <strain evidence="2">20211129_DDA</strain>
        <tissue evidence="2">Liver</tissue>
    </source>
</reference>
<feature type="compositionally biased region" description="Acidic residues" evidence="1">
    <location>
        <begin position="65"/>
        <end position="75"/>
    </location>
</feature>
<dbReference type="EMBL" id="JANPWB010000012">
    <property type="protein sequence ID" value="KAJ1112819.1"/>
    <property type="molecule type" value="Genomic_DNA"/>
</dbReference>
<protein>
    <submittedName>
        <fullName evidence="2">Uncharacterized protein</fullName>
    </submittedName>
</protein>
<comment type="caution">
    <text evidence="2">The sequence shown here is derived from an EMBL/GenBank/DDBJ whole genome shotgun (WGS) entry which is preliminary data.</text>
</comment>
<feature type="region of interest" description="Disordered" evidence="1">
    <location>
        <begin position="45"/>
        <end position="75"/>
    </location>
</feature>
<evidence type="ECO:0000256" key="1">
    <source>
        <dbReference type="SAM" id="MobiDB-lite"/>
    </source>
</evidence>
<keyword evidence="3" id="KW-1185">Reference proteome</keyword>